<protein>
    <submittedName>
        <fullName evidence="4">MoxR family ATPase</fullName>
    </submittedName>
</protein>
<proteinExistence type="predicted"/>
<dbReference type="Pfam" id="PF17863">
    <property type="entry name" value="AAA_lid_2"/>
    <property type="match status" value="1"/>
</dbReference>
<evidence type="ECO:0000313" key="5">
    <source>
        <dbReference type="Proteomes" id="UP001500642"/>
    </source>
</evidence>
<feature type="compositionally biased region" description="Low complexity" evidence="1">
    <location>
        <begin position="31"/>
        <end position="46"/>
    </location>
</feature>
<dbReference type="CDD" id="cd00009">
    <property type="entry name" value="AAA"/>
    <property type="match status" value="1"/>
</dbReference>
<organism evidence="4 5">
    <name type="scientific">Brevibacterium pityocampae</name>
    <dbReference type="NCBI Taxonomy" id="506594"/>
    <lineage>
        <taxon>Bacteria</taxon>
        <taxon>Bacillati</taxon>
        <taxon>Actinomycetota</taxon>
        <taxon>Actinomycetes</taxon>
        <taxon>Micrococcales</taxon>
        <taxon>Brevibacteriaceae</taxon>
        <taxon>Brevibacterium</taxon>
    </lineage>
</organism>
<evidence type="ECO:0000313" key="4">
    <source>
        <dbReference type="EMBL" id="GAA4389742.1"/>
    </source>
</evidence>
<dbReference type="PIRSF" id="PIRSF002849">
    <property type="entry name" value="AAA_ATPase_chaperone_MoxR_prd"/>
    <property type="match status" value="1"/>
</dbReference>
<dbReference type="InterPro" id="IPR011703">
    <property type="entry name" value="ATPase_AAA-3"/>
</dbReference>
<comment type="caution">
    <text evidence="4">The sequence shown here is derived from an EMBL/GenBank/DDBJ whole genome shotgun (WGS) entry which is preliminary data.</text>
</comment>
<dbReference type="SUPFAM" id="SSF52540">
    <property type="entry name" value="P-loop containing nucleoside triphosphate hydrolases"/>
    <property type="match status" value="1"/>
</dbReference>
<dbReference type="EMBL" id="BAABGL010000008">
    <property type="protein sequence ID" value="GAA4389742.1"/>
    <property type="molecule type" value="Genomic_DNA"/>
</dbReference>
<keyword evidence="5" id="KW-1185">Reference proteome</keyword>
<feature type="domain" description="ChlI/MoxR AAA lid" evidence="3">
    <location>
        <begin position="295"/>
        <end position="363"/>
    </location>
</feature>
<dbReference type="PANTHER" id="PTHR42759">
    <property type="entry name" value="MOXR FAMILY PROTEIN"/>
    <property type="match status" value="1"/>
</dbReference>
<dbReference type="InterPro" id="IPR050764">
    <property type="entry name" value="CbbQ/NirQ/NorQ/GpvN"/>
</dbReference>
<sequence>MERGGRVRDNGRMSYPSESDQPTSRRAARTGGYPQVAAQQPAAAGGDSRLMAGTGVGSQSTDPALSQVQQIAGQARQAMNSVLEGKDHAVRLALITLLAGGHLLLEDVPGVGKTLLAKSLGRVVDGSVRRVQFTPDLLPSDVLGVNLFNQESRHFEFRPGPVFANIVIADEINRASPKTQSAMLECMAESQASIDGTTYRMPDPFMVVATQNPIDMEGTYSLPEAQRDRFMARISIGYPSAQAEIDMLDHHVDHDPLAGLAAVTSLESIMQARDTVRRITATPELRTYIVSLLEATRRDPGVALGASPRGGVQLLRAAKALAVLSGRSFVTPDDVQSLAVDVLAHRVIAKDDDDPQASAEIVSQVVSRTPVH</sequence>
<feature type="region of interest" description="Disordered" evidence="1">
    <location>
        <begin position="1"/>
        <end position="67"/>
    </location>
</feature>
<accession>A0ABP8JET3</accession>
<dbReference type="InterPro" id="IPR027417">
    <property type="entry name" value="P-loop_NTPase"/>
</dbReference>
<dbReference type="Pfam" id="PF07726">
    <property type="entry name" value="AAA_3"/>
    <property type="match status" value="1"/>
</dbReference>
<gene>
    <name evidence="4" type="ORF">GCM10023167_15710</name>
</gene>
<reference evidence="5" key="1">
    <citation type="journal article" date="2019" name="Int. J. Syst. Evol. Microbiol.">
        <title>The Global Catalogue of Microorganisms (GCM) 10K type strain sequencing project: providing services to taxonomists for standard genome sequencing and annotation.</title>
        <authorList>
            <consortium name="The Broad Institute Genomics Platform"/>
            <consortium name="The Broad Institute Genome Sequencing Center for Infectious Disease"/>
            <person name="Wu L."/>
            <person name="Ma J."/>
        </authorList>
    </citation>
    <scope>NUCLEOTIDE SEQUENCE [LARGE SCALE GENOMIC DNA]</scope>
    <source>
        <strain evidence="5">JCM 17808</strain>
    </source>
</reference>
<name>A0ABP8JET3_9MICO</name>
<dbReference type="Gene3D" id="1.10.8.80">
    <property type="entry name" value="Magnesium chelatase subunit I, C-Terminal domain"/>
    <property type="match status" value="1"/>
</dbReference>
<evidence type="ECO:0000256" key="1">
    <source>
        <dbReference type="SAM" id="MobiDB-lite"/>
    </source>
</evidence>
<feature type="domain" description="ATPase AAA-3" evidence="2">
    <location>
        <begin position="102"/>
        <end position="231"/>
    </location>
</feature>
<dbReference type="Proteomes" id="UP001500642">
    <property type="component" value="Unassembled WGS sequence"/>
</dbReference>
<evidence type="ECO:0000259" key="3">
    <source>
        <dbReference type="Pfam" id="PF17863"/>
    </source>
</evidence>
<feature type="compositionally biased region" description="Basic and acidic residues" evidence="1">
    <location>
        <begin position="1"/>
        <end position="11"/>
    </location>
</feature>
<dbReference type="PANTHER" id="PTHR42759:SF5">
    <property type="entry name" value="METHANOL DEHYDROGENASE REGULATOR"/>
    <property type="match status" value="1"/>
</dbReference>
<evidence type="ECO:0000259" key="2">
    <source>
        <dbReference type="Pfam" id="PF07726"/>
    </source>
</evidence>
<dbReference type="Gene3D" id="3.40.50.300">
    <property type="entry name" value="P-loop containing nucleotide triphosphate hydrolases"/>
    <property type="match status" value="1"/>
</dbReference>
<dbReference type="InterPro" id="IPR041628">
    <property type="entry name" value="ChlI/MoxR_AAA_lid"/>
</dbReference>
<feature type="compositionally biased region" description="Polar residues" evidence="1">
    <location>
        <begin position="57"/>
        <end position="67"/>
    </location>
</feature>